<comment type="function">
    <text evidence="9">Methyltransferase that can methylate proteins and, to a lower extent, arsenic. Catalytic subunit of a heterodimer with TRMT112, which monomethylates 'Lys-12' of histone H4 (H4K12me1), a modification present at the promoters of numerous genes encoding cell cycle regulators. Catalytic subunit of a heterodimer with TRMT112, which catalyzes N5-methylation of Glu residue of proteins with a Gly-Gln-Xaa-Xaa-Xaa-Arg motif. Methylates ETF1 on 'Gln-185'; ETF1 needs to be complexed to ERF3 in its GTP-bound form to be efficiently methylated. May also play a role in the modulation of arsenic-induced toxicity by mediating the conversion of monomethylarsonous acid (3+) into the less toxic dimethylarsonic acid. It however only plays a limited role in arsenic metabolism compared with AS3MT.</text>
</comment>
<evidence type="ECO:0000256" key="15">
    <source>
        <dbReference type="ARBA" id="ARBA00093624"/>
    </source>
</evidence>
<evidence type="ECO:0000256" key="7">
    <source>
        <dbReference type="ARBA" id="ARBA00048619"/>
    </source>
</evidence>
<keyword evidence="4" id="KW-0808">Transferase</keyword>
<comment type="subunit">
    <text evidence="10">Heterodimer; heterodimerization with TRMT112 is required for S-adenosyl-L-methionine-binding.</text>
</comment>
<comment type="subcellular location">
    <subcellularLocation>
        <location evidence="1">Nucleus</location>
    </subcellularLocation>
</comment>
<dbReference type="NCBIfam" id="TIGR00537">
    <property type="entry name" value="hemK_rel_arch"/>
    <property type="match status" value="1"/>
</dbReference>
<dbReference type="KEGG" id="epa:110241464"/>
<name>A0A913XDG0_EXADI</name>
<evidence type="ECO:0000256" key="14">
    <source>
        <dbReference type="ARBA" id="ARBA00083337"/>
    </source>
</evidence>
<dbReference type="GO" id="GO:0035657">
    <property type="term" value="C:eRF1 methyltransferase complex"/>
    <property type="evidence" value="ECO:0007669"/>
    <property type="project" value="TreeGrafter"/>
</dbReference>
<dbReference type="InterPro" id="IPR004557">
    <property type="entry name" value="PrmC-related"/>
</dbReference>
<comment type="similarity">
    <text evidence="2">Belongs to the eukaryotic/archaeal PrmC-related family.</text>
</comment>
<dbReference type="AlphaFoldDB" id="A0A913XDG0"/>
<dbReference type="GO" id="GO:0005634">
    <property type="term" value="C:nucleus"/>
    <property type="evidence" value="ECO:0007669"/>
    <property type="project" value="UniProtKB-SubCell"/>
</dbReference>
<evidence type="ECO:0000256" key="9">
    <source>
        <dbReference type="ARBA" id="ARBA00053180"/>
    </source>
</evidence>
<evidence type="ECO:0000256" key="3">
    <source>
        <dbReference type="ARBA" id="ARBA00022603"/>
    </source>
</evidence>
<dbReference type="Pfam" id="PF05175">
    <property type="entry name" value="MTS"/>
    <property type="match status" value="1"/>
</dbReference>
<protein>
    <recommendedName>
        <fullName evidence="15">Methyltransferase HEMK2</fullName>
    </recommendedName>
    <alternativeName>
        <fullName evidence="14">HemK methyltransferase family member 2</fullName>
    </alternativeName>
    <alternativeName>
        <fullName evidence="12">Lysine N-methyltransferase 9</fullName>
    </alternativeName>
    <alternativeName>
        <fullName evidence="11">Methylarsonite methyltransferase N6AMT1</fullName>
    </alternativeName>
    <alternativeName>
        <fullName evidence="16">Methyltransferase N6AMT1</fullName>
    </alternativeName>
    <alternativeName>
        <fullName evidence="13">Protein N(5)-glutamine methyltransferase</fullName>
    </alternativeName>
</protein>
<dbReference type="InterPro" id="IPR007848">
    <property type="entry name" value="Small_mtfrase_dom"/>
</dbReference>
<dbReference type="SUPFAM" id="SSF53335">
    <property type="entry name" value="S-adenosyl-L-methionine-dependent methyltransferases"/>
    <property type="match status" value="1"/>
</dbReference>
<dbReference type="PANTHER" id="PTHR45875:SF1">
    <property type="entry name" value="METHYLTRANSFERASE N6AMT1"/>
    <property type="match status" value="1"/>
</dbReference>
<dbReference type="CDD" id="cd02440">
    <property type="entry name" value="AdoMet_MTases"/>
    <property type="match status" value="1"/>
</dbReference>
<accession>A0A913XDG0</accession>
<dbReference type="InterPro" id="IPR029063">
    <property type="entry name" value="SAM-dependent_MTases_sf"/>
</dbReference>
<proteinExistence type="inferred from homology"/>
<dbReference type="GO" id="GO:0036009">
    <property type="term" value="F:protein-glutamine N-methyltransferase activity"/>
    <property type="evidence" value="ECO:0007669"/>
    <property type="project" value="UniProtKB-ARBA"/>
</dbReference>
<evidence type="ECO:0000256" key="12">
    <source>
        <dbReference type="ARBA" id="ARBA00076540"/>
    </source>
</evidence>
<keyword evidence="5" id="KW-0949">S-adenosyl-L-methionine</keyword>
<evidence type="ECO:0000256" key="16">
    <source>
        <dbReference type="ARBA" id="ARBA00093667"/>
    </source>
</evidence>
<dbReference type="GO" id="GO:0032259">
    <property type="term" value="P:methylation"/>
    <property type="evidence" value="ECO:0007669"/>
    <property type="project" value="UniProtKB-KW"/>
</dbReference>
<evidence type="ECO:0000313" key="18">
    <source>
        <dbReference type="EnsemblMetazoa" id="XP_020902979.1"/>
    </source>
</evidence>
<evidence type="ECO:0000256" key="2">
    <source>
        <dbReference type="ARBA" id="ARBA00006149"/>
    </source>
</evidence>
<keyword evidence="3" id="KW-0489">Methyltransferase</keyword>
<evidence type="ECO:0000259" key="17">
    <source>
        <dbReference type="Pfam" id="PF05175"/>
    </source>
</evidence>
<keyword evidence="6" id="KW-0539">Nucleus</keyword>
<comment type="catalytic activity">
    <reaction evidence="8">
        <text>methylarsonous acid + S-adenosyl-L-methionine = dimethylarsinate + S-adenosyl-L-homocysteine + 2 H(+)</text>
        <dbReference type="Rhea" id="RHEA:11684"/>
        <dbReference type="ChEBI" id="CHEBI:15378"/>
        <dbReference type="ChEBI" id="CHEBI:16223"/>
        <dbReference type="ChEBI" id="CHEBI:17826"/>
        <dbReference type="ChEBI" id="CHEBI:57856"/>
        <dbReference type="ChEBI" id="CHEBI:59789"/>
    </reaction>
</comment>
<evidence type="ECO:0000256" key="6">
    <source>
        <dbReference type="ARBA" id="ARBA00023242"/>
    </source>
</evidence>
<dbReference type="EnsemblMetazoa" id="XM_021047320.2">
    <property type="protein sequence ID" value="XP_020902979.1"/>
    <property type="gene ID" value="LOC110241464"/>
</dbReference>
<evidence type="ECO:0000256" key="13">
    <source>
        <dbReference type="ARBA" id="ARBA00080992"/>
    </source>
</evidence>
<feature type="domain" description="Methyltransferase small" evidence="17">
    <location>
        <begin position="29"/>
        <end position="126"/>
    </location>
</feature>
<dbReference type="GO" id="GO:0003676">
    <property type="term" value="F:nucleic acid binding"/>
    <property type="evidence" value="ECO:0007669"/>
    <property type="project" value="InterPro"/>
</dbReference>
<evidence type="ECO:0000256" key="8">
    <source>
        <dbReference type="ARBA" id="ARBA00050903"/>
    </source>
</evidence>
<evidence type="ECO:0000256" key="11">
    <source>
        <dbReference type="ARBA" id="ARBA00075330"/>
    </source>
</evidence>
<dbReference type="Gene3D" id="3.40.50.150">
    <property type="entry name" value="Vaccinia Virus protein VP39"/>
    <property type="match status" value="1"/>
</dbReference>
<keyword evidence="19" id="KW-1185">Reference proteome</keyword>
<organism evidence="18 19">
    <name type="scientific">Exaiptasia diaphana</name>
    <name type="common">Tropical sea anemone</name>
    <name type="synonym">Aiptasia pulchella</name>
    <dbReference type="NCBI Taxonomy" id="2652724"/>
    <lineage>
        <taxon>Eukaryota</taxon>
        <taxon>Metazoa</taxon>
        <taxon>Cnidaria</taxon>
        <taxon>Anthozoa</taxon>
        <taxon>Hexacorallia</taxon>
        <taxon>Actiniaria</taxon>
        <taxon>Aiptasiidae</taxon>
        <taxon>Exaiptasia</taxon>
    </lineage>
</organism>
<evidence type="ECO:0000256" key="1">
    <source>
        <dbReference type="ARBA" id="ARBA00004123"/>
    </source>
</evidence>
<evidence type="ECO:0000313" key="19">
    <source>
        <dbReference type="Proteomes" id="UP000887567"/>
    </source>
</evidence>
<evidence type="ECO:0000256" key="5">
    <source>
        <dbReference type="ARBA" id="ARBA00022691"/>
    </source>
</evidence>
<dbReference type="GeneID" id="110241464"/>
<sequence>MSYPTPSISHLKSEDYQLIYEPAEDSFLLLDALEKDAQYLKERSPSLCVEVGSGSGVVITFLASILGSCCSYIATDINTKATECTKQTASANGYLVDAIATNLVDCLLPRLHGHVDVLIFNPPYVVTPSEEVGSQGIEASWAGGEKGREVTDKLLPLVPLLLSDNGCFYIVTIPENKPEEIKDILCNTGGLNCDTIIQRKAGRERLSILRFSH</sequence>
<dbReference type="Proteomes" id="UP000887567">
    <property type="component" value="Unplaced"/>
</dbReference>
<dbReference type="InterPro" id="IPR002052">
    <property type="entry name" value="DNA_methylase_N6_adenine_CS"/>
</dbReference>
<comment type="catalytic activity">
    <reaction evidence="7">
        <text>L-lysyl-[histone] + S-adenosyl-L-methionine = N(6)-methyl-L-lysyl-[histone] + S-adenosyl-L-homocysteine + H(+)</text>
        <dbReference type="Rhea" id="RHEA:10024"/>
        <dbReference type="Rhea" id="RHEA-COMP:9845"/>
        <dbReference type="Rhea" id="RHEA-COMP:9846"/>
        <dbReference type="ChEBI" id="CHEBI:15378"/>
        <dbReference type="ChEBI" id="CHEBI:29969"/>
        <dbReference type="ChEBI" id="CHEBI:57856"/>
        <dbReference type="ChEBI" id="CHEBI:59789"/>
        <dbReference type="ChEBI" id="CHEBI:61929"/>
    </reaction>
    <physiologicalReaction direction="left-to-right" evidence="7">
        <dbReference type="Rhea" id="RHEA:10025"/>
    </physiologicalReaction>
</comment>
<evidence type="ECO:0000256" key="10">
    <source>
        <dbReference type="ARBA" id="ARBA00062344"/>
    </source>
</evidence>
<dbReference type="OMA" id="DVNRNAC"/>
<dbReference type="FunFam" id="3.40.50.150:FF:000077">
    <property type="entry name" value="HemK methyltransferase family member 2"/>
    <property type="match status" value="1"/>
</dbReference>
<dbReference type="RefSeq" id="XP_020902979.1">
    <property type="nucleotide sequence ID" value="XM_021047320.2"/>
</dbReference>
<reference evidence="18" key="1">
    <citation type="submission" date="2022-11" db="UniProtKB">
        <authorList>
            <consortium name="EnsemblMetazoa"/>
        </authorList>
    </citation>
    <scope>IDENTIFICATION</scope>
</reference>
<dbReference type="OrthoDB" id="406152at2759"/>
<dbReference type="PROSITE" id="PS00092">
    <property type="entry name" value="N6_MTASE"/>
    <property type="match status" value="1"/>
</dbReference>
<dbReference type="PANTHER" id="PTHR45875">
    <property type="entry name" value="METHYLTRANSFERASE N6AMT1"/>
    <property type="match status" value="1"/>
</dbReference>
<evidence type="ECO:0000256" key="4">
    <source>
        <dbReference type="ARBA" id="ARBA00022679"/>
    </source>
</evidence>
<dbReference type="InterPro" id="IPR052190">
    <property type="entry name" value="Euk-Arch_PrmC-MTase"/>
</dbReference>